<dbReference type="FunFam" id="1.20.1250.20:FF:000003">
    <property type="entry name" value="Solute carrier family 17 member 3"/>
    <property type="match status" value="1"/>
</dbReference>
<keyword evidence="3 8" id="KW-0812">Transmembrane</keyword>
<accession>A0AA89C3L8</accession>
<dbReference type="PROSITE" id="PS50850">
    <property type="entry name" value="MFS"/>
    <property type="match status" value="1"/>
</dbReference>
<dbReference type="Proteomes" id="UP001186944">
    <property type="component" value="Unassembled WGS sequence"/>
</dbReference>
<dbReference type="Gene3D" id="1.20.1250.20">
    <property type="entry name" value="MFS general substrate transporter like domains"/>
    <property type="match status" value="2"/>
</dbReference>
<dbReference type="AlphaFoldDB" id="A0AA89C3L8"/>
<feature type="compositionally biased region" description="Polar residues" evidence="7">
    <location>
        <begin position="653"/>
        <end position="667"/>
    </location>
</feature>
<dbReference type="CDD" id="cd17318">
    <property type="entry name" value="MFS_SLC17"/>
    <property type="match status" value="1"/>
</dbReference>
<dbReference type="GO" id="GO:0015293">
    <property type="term" value="F:symporter activity"/>
    <property type="evidence" value="ECO:0007669"/>
    <property type="project" value="UniProtKB-KW"/>
</dbReference>
<proteinExistence type="predicted"/>
<feature type="transmembrane region" description="Helical" evidence="8">
    <location>
        <begin position="512"/>
        <end position="531"/>
    </location>
</feature>
<keyword evidence="2" id="KW-0813">Transport</keyword>
<feature type="transmembrane region" description="Helical" evidence="8">
    <location>
        <begin position="578"/>
        <end position="599"/>
    </location>
</feature>
<feature type="region of interest" description="Disordered" evidence="7">
    <location>
        <begin position="714"/>
        <end position="785"/>
    </location>
</feature>
<protein>
    <recommendedName>
        <fullName evidence="9">Major facilitator superfamily (MFS) profile domain-containing protein</fullName>
    </recommendedName>
</protein>
<reference evidence="10" key="1">
    <citation type="submission" date="2019-08" db="EMBL/GenBank/DDBJ databases">
        <title>The improved chromosome-level genome for the pearl oyster Pinctada fucata martensii using PacBio sequencing and Hi-C.</title>
        <authorList>
            <person name="Zheng Z."/>
        </authorList>
    </citation>
    <scope>NUCLEOTIDE SEQUENCE</scope>
    <source>
        <strain evidence="10">ZZ-2019</strain>
        <tissue evidence="10">Adductor muscle</tissue>
    </source>
</reference>
<dbReference type="EMBL" id="VSWD01000004">
    <property type="protein sequence ID" value="KAK3104543.1"/>
    <property type="molecule type" value="Genomic_DNA"/>
</dbReference>
<feature type="compositionally biased region" description="Basic and acidic residues" evidence="7">
    <location>
        <begin position="34"/>
        <end position="45"/>
    </location>
</feature>
<feature type="compositionally biased region" description="Basic and acidic residues" evidence="7">
    <location>
        <begin position="75"/>
        <end position="84"/>
    </location>
</feature>
<feature type="domain" description="Major facilitator superfamily (MFS) profile" evidence="9">
    <location>
        <begin position="168"/>
        <end position="604"/>
    </location>
</feature>
<dbReference type="InterPro" id="IPR036259">
    <property type="entry name" value="MFS_trans_sf"/>
</dbReference>
<feature type="region of interest" description="Disordered" evidence="7">
    <location>
        <begin position="651"/>
        <end position="683"/>
    </location>
</feature>
<feature type="region of interest" description="Disordered" evidence="7">
    <location>
        <begin position="1"/>
        <end position="143"/>
    </location>
</feature>
<feature type="transmembrane region" description="Helical" evidence="8">
    <location>
        <begin position="315"/>
        <end position="337"/>
    </location>
</feature>
<feature type="transmembrane region" description="Helical" evidence="8">
    <location>
        <begin position="543"/>
        <end position="566"/>
    </location>
</feature>
<keyword evidence="11" id="KW-1185">Reference proteome</keyword>
<evidence type="ECO:0000256" key="2">
    <source>
        <dbReference type="ARBA" id="ARBA00022448"/>
    </source>
</evidence>
<feature type="transmembrane region" description="Helical" evidence="8">
    <location>
        <begin position="231"/>
        <end position="248"/>
    </location>
</feature>
<dbReference type="InterPro" id="IPR050382">
    <property type="entry name" value="MFS_Na/Anion_cotransporter"/>
</dbReference>
<dbReference type="FunFam" id="1.20.1250.20:FF:000423">
    <property type="entry name" value="Putative inorganic phosphate cotransporter-like Protein"/>
    <property type="match status" value="1"/>
</dbReference>
<comment type="caution">
    <text evidence="10">The sequence shown here is derived from an EMBL/GenBank/DDBJ whole genome shotgun (WGS) entry which is preliminary data.</text>
</comment>
<feature type="compositionally biased region" description="Polar residues" evidence="7">
    <location>
        <begin position="86"/>
        <end position="100"/>
    </location>
</feature>
<dbReference type="GO" id="GO:0016020">
    <property type="term" value="C:membrane"/>
    <property type="evidence" value="ECO:0007669"/>
    <property type="project" value="UniProtKB-SubCell"/>
</dbReference>
<feature type="transmembrane region" description="Helical" evidence="8">
    <location>
        <begin position="349"/>
        <end position="371"/>
    </location>
</feature>
<dbReference type="GO" id="GO:0006820">
    <property type="term" value="P:monoatomic anion transport"/>
    <property type="evidence" value="ECO:0007669"/>
    <property type="project" value="TreeGrafter"/>
</dbReference>
<keyword evidence="6 8" id="KW-0472">Membrane</keyword>
<dbReference type="Pfam" id="PF07690">
    <property type="entry name" value="MFS_1"/>
    <property type="match status" value="1"/>
</dbReference>
<sequence>MDQKEIKSYNTISRAPDAETKDSKAFPQHSTQEPPDRKQNEHVEPNPEESTVVDLGSGQKKQGESNHIETTTPSKESKDGKDEDTGSNNLDTLDVSNLPRTESRVSFAESEKRYTYDPNKPSRNGSIASGSDKRQPSTGDLLDSIDISNQTMVQKYASCRWTTTYMCFGSIMLSVMLRQCMSMAIVCMENNNILLTTNQSLGGNRSDSYKHDVTIWMITWDSQTQGLVLSSYFYGFPLTSVLGGYLSGKFSGKKVVALMTGVIIVTSFLIPICAIYNVYLVVVLRCIIGFASGGLTPSVAAILSKWAPLQERAQINAVASSGLITGTTITFALSGLICDIPTQNGWPFIFYIFGGVNVLGLFLWLCMVYDYPDEHPRIDWKEKILILKNRRDSTFEKMPSPPWLKILTSGPFWGLLCAHVAHGFLFTTIGTFLPIYMNDVLRFDAASNGLLSSLPFIGRLIGTYVSGYVADMLLIKGVLSITVIRKLFHFLGMAISAPFLLALSFLDYTQRDIVVVLLIIYWTTQAMNNAGFRVNHLDIAPRFAGVLNGMTGTCASIAALISPLVTSALTQNGTREEWQVVFGICIAVGLGGAFVFVTIGSAQEQEWAKDPNWNDELHVRRLSTIIDEEMRRNSSLSSQLKEVWTKGDILKNGINSSDGNTKTNGRPQRSENPDGEFDHRITCEDELDSPKIEFSFGDRDIDRASIDSMGFERSSLEENSHHHHEGKASPEVNNSSADDTRRSDLKNFDNMIFTDDTSERNRKSDVEDDLHDLTPPKQSDSRRSSLRLFIPEINIAFVDENDMDSPLSPTKFSSSGNQTIVVRL</sequence>
<feature type="transmembrane region" description="Helical" evidence="8">
    <location>
        <begin position="255"/>
        <end position="276"/>
    </location>
</feature>
<comment type="subcellular location">
    <subcellularLocation>
        <location evidence="1">Membrane</location>
        <topology evidence="1">Multi-pass membrane protein</topology>
    </subcellularLocation>
</comment>
<keyword evidence="5 8" id="KW-1133">Transmembrane helix</keyword>
<organism evidence="10 11">
    <name type="scientific">Pinctada imbricata</name>
    <name type="common">Atlantic pearl-oyster</name>
    <name type="synonym">Pinctada martensii</name>
    <dbReference type="NCBI Taxonomy" id="66713"/>
    <lineage>
        <taxon>Eukaryota</taxon>
        <taxon>Metazoa</taxon>
        <taxon>Spiralia</taxon>
        <taxon>Lophotrochozoa</taxon>
        <taxon>Mollusca</taxon>
        <taxon>Bivalvia</taxon>
        <taxon>Autobranchia</taxon>
        <taxon>Pteriomorphia</taxon>
        <taxon>Pterioida</taxon>
        <taxon>Pterioidea</taxon>
        <taxon>Pteriidae</taxon>
        <taxon>Pinctada</taxon>
    </lineage>
</organism>
<keyword evidence="4" id="KW-0769">Symport</keyword>
<feature type="transmembrane region" description="Helical" evidence="8">
    <location>
        <begin position="487"/>
        <end position="506"/>
    </location>
</feature>
<evidence type="ECO:0000313" key="11">
    <source>
        <dbReference type="Proteomes" id="UP001186944"/>
    </source>
</evidence>
<name>A0AA89C3L8_PINIB</name>
<evidence type="ECO:0000313" key="10">
    <source>
        <dbReference type="EMBL" id="KAK3104543.1"/>
    </source>
</evidence>
<feature type="compositionally biased region" description="Basic and acidic residues" evidence="7">
    <location>
        <begin position="757"/>
        <end position="783"/>
    </location>
</feature>
<evidence type="ECO:0000256" key="5">
    <source>
        <dbReference type="ARBA" id="ARBA00022989"/>
    </source>
</evidence>
<evidence type="ECO:0000256" key="4">
    <source>
        <dbReference type="ARBA" id="ARBA00022847"/>
    </source>
</evidence>
<evidence type="ECO:0000256" key="1">
    <source>
        <dbReference type="ARBA" id="ARBA00004141"/>
    </source>
</evidence>
<evidence type="ECO:0000256" key="7">
    <source>
        <dbReference type="SAM" id="MobiDB-lite"/>
    </source>
</evidence>
<feature type="transmembrane region" description="Helical" evidence="8">
    <location>
        <begin position="282"/>
        <end position="303"/>
    </location>
</feature>
<evidence type="ECO:0000256" key="3">
    <source>
        <dbReference type="ARBA" id="ARBA00022692"/>
    </source>
</evidence>
<dbReference type="SUPFAM" id="SSF103473">
    <property type="entry name" value="MFS general substrate transporter"/>
    <property type="match status" value="1"/>
</dbReference>
<dbReference type="PANTHER" id="PTHR11662:SF399">
    <property type="entry name" value="FI19708P1-RELATED"/>
    <property type="match status" value="1"/>
</dbReference>
<evidence type="ECO:0000256" key="6">
    <source>
        <dbReference type="ARBA" id="ARBA00023136"/>
    </source>
</evidence>
<feature type="compositionally biased region" description="Basic and acidic residues" evidence="7">
    <location>
        <begin position="738"/>
        <end position="747"/>
    </location>
</feature>
<evidence type="ECO:0000256" key="8">
    <source>
        <dbReference type="SAM" id="Phobius"/>
    </source>
</evidence>
<dbReference type="InterPro" id="IPR020846">
    <property type="entry name" value="MFS_dom"/>
</dbReference>
<feature type="transmembrane region" description="Helical" evidence="8">
    <location>
        <begin position="412"/>
        <end position="436"/>
    </location>
</feature>
<feature type="transmembrane region" description="Helical" evidence="8">
    <location>
        <begin position="456"/>
        <end position="475"/>
    </location>
</feature>
<evidence type="ECO:0000259" key="9">
    <source>
        <dbReference type="PROSITE" id="PS50850"/>
    </source>
</evidence>
<feature type="compositionally biased region" description="Basic and acidic residues" evidence="7">
    <location>
        <begin position="668"/>
        <end position="683"/>
    </location>
</feature>
<dbReference type="PANTHER" id="PTHR11662">
    <property type="entry name" value="SOLUTE CARRIER FAMILY 17"/>
    <property type="match status" value="1"/>
</dbReference>
<dbReference type="InterPro" id="IPR011701">
    <property type="entry name" value="MFS"/>
</dbReference>
<gene>
    <name evidence="10" type="ORF">FSP39_004610</name>
</gene>